<accession>A0A836BSX1</accession>
<organism evidence="2 3">
    <name type="scientific">Edaphochlamys debaryana</name>
    <dbReference type="NCBI Taxonomy" id="47281"/>
    <lineage>
        <taxon>Eukaryota</taxon>
        <taxon>Viridiplantae</taxon>
        <taxon>Chlorophyta</taxon>
        <taxon>core chlorophytes</taxon>
        <taxon>Chlorophyceae</taxon>
        <taxon>CS clade</taxon>
        <taxon>Chlamydomonadales</taxon>
        <taxon>Chlamydomonadales incertae sedis</taxon>
        <taxon>Edaphochlamys</taxon>
    </lineage>
</organism>
<dbReference type="OrthoDB" id="10058237at2759"/>
<dbReference type="Proteomes" id="UP000612055">
    <property type="component" value="Unassembled WGS sequence"/>
</dbReference>
<evidence type="ECO:0000256" key="1">
    <source>
        <dbReference type="SAM" id="MobiDB-lite"/>
    </source>
</evidence>
<dbReference type="EMBL" id="JAEHOE010000115">
    <property type="protein sequence ID" value="KAG2486223.1"/>
    <property type="molecule type" value="Genomic_DNA"/>
</dbReference>
<reference evidence="2" key="1">
    <citation type="journal article" date="2020" name="bioRxiv">
        <title>Comparative genomics of Chlamydomonas.</title>
        <authorList>
            <person name="Craig R.J."/>
            <person name="Hasan A.R."/>
            <person name="Ness R.W."/>
            <person name="Keightley P.D."/>
        </authorList>
    </citation>
    <scope>NUCLEOTIDE SEQUENCE</scope>
    <source>
        <strain evidence="2">CCAP 11/70</strain>
    </source>
</reference>
<feature type="compositionally biased region" description="Basic and acidic residues" evidence="1">
    <location>
        <begin position="171"/>
        <end position="183"/>
    </location>
</feature>
<feature type="region of interest" description="Disordered" evidence="1">
    <location>
        <begin position="171"/>
        <end position="196"/>
    </location>
</feature>
<sequence>MDSFKSLGFQGSVERNEQAAWMASVLTSFQRRHNVFGAVAEIGVHHGFYFLSIALTARVGEPLLALDLFADQHKNVDGSGNGDQGIFRSNLQLAGFPAEAIKTLQARRLHRCHTKEIVMNDLVFAEHALVEGGIVAADDYSNLYWPGGHQEPPRPVSGGGALDVFLERGLHPHGHGDGEHRQSCYEGAGPGETGQANNRFRIGGAAVGIAEFRKFDVEKAKALWKEAWPQC</sequence>
<evidence type="ECO:0000313" key="2">
    <source>
        <dbReference type="EMBL" id="KAG2486223.1"/>
    </source>
</evidence>
<proteinExistence type="predicted"/>
<gene>
    <name evidence="2" type="ORF">HYH03_015048</name>
</gene>
<comment type="caution">
    <text evidence="2">The sequence shown here is derived from an EMBL/GenBank/DDBJ whole genome shotgun (WGS) entry which is preliminary data.</text>
</comment>
<evidence type="ECO:0000313" key="3">
    <source>
        <dbReference type="Proteomes" id="UP000612055"/>
    </source>
</evidence>
<keyword evidence="3" id="KW-1185">Reference proteome</keyword>
<protein>
    <submittedName>
        <fullName evidence="2">Uncharacterized protein</fullName>
    </submittedName>
</protein>
<name>A0A836BSX1_9CHLO</name>
<dbReference type="AlphaFoldDB" id="A0A836BSX1"/>